<evidence type="ECO:0000313" key="18">
    <source>
        <dbReference type="Proteomes" id="UP000225706"/>
    </source>
</evidence>
<dbReference type="SUPFAM" id="SSF54695">
    <property type="entry name" value="POZ domain"/>
    <property type="match status" value="1"/>
</dbReference>
<keyword evidence="11" id="KW-0539">Nucleus</keyword>
<dbReference type="InterPro" id="IPR011705">
    <property type="entry name" value="BACK"/>
</dbReference>
<dbReference type="EC" id="2.7.11.22" evidence="4"/>
<sequence>MALAVVSQDYWSEMERCTIRERCKLMFNNELLSDVKFVVRDTEAGSESMKTIPAHKFVLAISSPVFYAMFYGELAETKDSINISDCEYRGVLELFRFIYSDEVHLNADNVMQVLYLAKKYMFLSLVDKCMELLGENVDASNVFHVLQVAQKYEAKELVEKCWKVIDEHGDEAVKAAAFATVEKSLLEELVERDSLKVTEVELFKAVDCWAGHECEKKNLALEGSVKRRVLGERIVGNIRFPVMEEKEFVEVVLDCEILTPKEAYNMMKYFNGVLPNLVGFLESKRSGPQRGWLDSFKNYFKPGVFVNYIPNKITCTLSVNKTIELQAVRLFGSEDKEYDVELILCDNYGLNVATVRGTFSSIPMESDMGNYHGFDVIFEPAPTVRANKSYTFTADFKGSASCYGKETGNQRCSTATQNRGSSRIIKTWRQFMLAHERSICFSVMDFEFKLKTNEQRERVEDKFDFEGCKVGRGTYGHVYKAKQKDCPNGKYFALKQIEGTGISMSACREIALLRELKHPNVIALQRVFLSHADRKVWLLFDFAEHDLWHIIKYHRASKAQKKAVPVPKGMVKSLLYQILDGIHYLHSNWVLHRDLKPANILVMGEGPEKGRVKI</sequence>
<evidence type="ECO:0000313" key="17">
    <source>
        <dbReference type="EMBL" id="PFX12304.1"/>
    </source>
</evidence>
<dbReference type="InterPro" id="IPR017441">
    <property type="entry name" value="Protein_kinase_ATP_BS"/>
</dbReference>
<dbReference type="GO" id="GO:0004693">
    <property type="term" value="F:cyclin-dependent protein serine/threonine kinase activity"/>
    <property type="evidence" value="ECO:0007669"/>
    <property type="project" value="UniProtKB-EC"/>
</dbReference>
<dbReference type="PANTHER" id="PTHR45774">
    <property type="entry name" value="BTB/POZ DOMAIN-CONTAINING"/>
    <property type="match status" value="1"/>
</dbReference>
<comment type="catalytic activity">
    <reaction evidence="12">
        <text>L-threonyl-[protein] + ATP = O-phospho-L-threonyl-[protein] + ADP + H(+)</text>
        <dbReference type="Rhea" id="RHEA:46608"/>
        <dbReference type="Rhea" id="RHEA-COMP:11060"/>
        <dbReference type="Rhea" id="RHEA-COMP:11605"/>
        <dbReference type="ChEBI" id="CHEBI:15378"/>
        <dbReference type="ChEBI" id="CHEBI:30013"/>
        <dbReference type="ChEBI" id="CHEBI:30616"/>
        <dbReference type="ChEBI" id="CHEBI:61977"/>
        <dbReference type="ChEBI" id="CHEBI:456216"/>
        <dbReference type="EC" id="2.7.11.22"/>
    </reaction>
</comment>
<evidence type="ECO:0000256" key="12">
    <source>
        <dbReference type="ARBA" id="ARBA00047811"/>
    </source>
</evidence>
<evidence type="ECO:0000259" key="16">
    <source>
        <dbReference type="PROSITE" id="PS50097"/>
    </source>
</evidence>
<dbReference type="Gene3D" id="3.30.200.20">
    <property type="entry name" value="Phosphorylase Kinase, domain 1"/>
    <property type="match status" value="1"/>
</dbReference>
<evidence type="ECO:0000256" key="13">
    <source>
        <dbReference type="ARBA" id="ARBA00048367"/>
    </source>
</evidence>
<dbReference type="InterPro" id="IPR008271">
    <property type="entry name" value="Ser/Thr_kinase_AS"/>
</dbReference>
<evidence type="ECO:0000256" key="2">
    <source>
        <dbReference type="ARBA" id="ARBA00004496"/>
    </source>
</evidence>
<evidence type="ECO:0000256" key="1">
    <source>
        <dbReference type="ARBA" id="ARBA00004123"/>
    </source>
</evidence>
<feature type="non-terminal residue" evidence="17">
    <location>
        <position position="614"/>
    </location>
</feature>
<comment type="subcellular location">
    <subcellularLocation>
        <location evidence="2">Cytoplasm</location>
    </subcellularLocation>
    <subcellularLocation>
        <location evidence="1">Nucleus</location>
    </subcellularLocation>
</comment>
<dbReference type="InterPro" id="IPR011333">
    <property type="entry name" value="SKP1/BTB/POZ_sf"/>
</dbReference>
<dbReference type="PROSITE" id="PS50011">
    <property type="entry name" value="PROTEIN_KINASE_DOM"/>
    <property type="match status" value="1"/>
</dbReference>
<dbReference type="PROSITE" id="PS00107">
    <property type="entry name" value="PROTEIN_KINASE_ATP"/>
    <property type="match status" value="1"/>
</dbReference>
<dbReference type="Gene3D" id="1.25.40.420">
    <property type="match status" value="1"/>
</dbReference>
<evidence type="ECO:0000256" key="7">
    <source>
        <dbReference type="ARBA" id="ARBA00022679"/>
    </source>
</evidence>
<keyword evidence="5" id="KW-0963">Cytoplasm</keyword>
<dbReference type="Pfam" id="PF00651">
    <property type="entry name" value="BTB"/>
    <property type="match status" value="1"/>
</dbReference>
<dbReference type="InterPro" id="IPR038648">
    <property type="entry name" value="PHR_sf"/>
</dbReference>
<dbReference type="InterPro" id="IPR000210">
    <property type="entry name" value="BTB/POZ_dom"/>
</dbReference>
<dbReference type="Pfam" id="PF00069">
    <property type="entry name" value="Pkinase"/>
    <property type="match status" value="1"/>
</dbReference>
<dbReference type="InterPro" id="IPR000719">
    <property type="entry name" value="Prot_kinase_dom"/>
</dbReference>
<evidence type="ECO:0000256" key="5">
    <source>
        <dbReference type="ARBA" id="ARBA00022490"/>
    </source>
</evidence>
<keyword evidence="6" id="KW-0723">Serine/threonine-protein kinase</keyword>
<evidence type="ECO:0000256" key="3">
    <source>
        <dbReference type="ARBA" id="ARBA00006485"/>
    </source>
</evidence>
<keyword evidence="7" id="KW-0808">Transferase</keyword>
<dbReference type="EMBL" id="LSMT01001449">
    <property type="protein sequence ID" value="PFX12304.1"/>
    <property type="molecule type" value="Genomic_DNA"/>
</dbReference>
<dbReference type="GO" id="GO:0022008">
    <property type="term" value="P:neurogenesis"/>
    <property type="evidence" value="ECO:0007669"/>
    <property type="project" value="TreeGrafter"/>
</dbReference>
<dbReference type="SMART" id="SM00220">
    <property type="entry name" value="S_TKc"/>
    <property type="match status" value="1"/>
</dbReference>
<keyword evidence="8 14" id="KW-0547">Nucleotide-binding</keyword>
<evidence type="ECO:0000256" key="6">
    <source>
        <dbReference type="ARBA" id="ARBA00022527"/>
    </source>
</evidence>
<evidence type="ECO:0000256" key="4">
    <source>
        <dbReference type="ARBA" id="ARBA00012425"/>
    </source>
</evidence>
<dbReference type="Gene3D" id="3.30.710.10">
    <property type="entry name" value="Potassium Channel Kv1.1, Chain A"/>
    <property type="match status" value="1"/>
</dbReference>
<reference evidence="18" key="1">
    <citation type="journal article" date="2017" name="bioRxiv">
        <title>Comparative analysis of the genomes of Stylophora pistillata and Acropora digitifera provides evidence for extensive differences between species of corals.</title>
        <authorList>
            <person name="Voolstra C.R."/>
            <person name="Li Y."/>
            <person name="Liew Y.J."/>
            <person name="Baumgarten S."/>
            <person name="Zoccola D."/>
            <person name="Flot J.-F."/>
            <person name="Tambutte S."/>
            <person name="Allemand D."/>
            <person name="Aranda M."/>
        </authorList>
    </citation>
    <scope>NUCLEOTIDE SEQUENCE [LARGE SCALE GENOMIC DNA]</scope>
</reference>
<keyword evidence="10 14" id="KW-0067">ATP-binding</keyword>
<proteinExistence type="inferred from homology"/>
<evidence type="ECO:0000256" key="9">
    <source>
        <dbReference type="ARBA" id="ARBA00022777"/>
    </source>
</evidence>
<dbReference type="SMART" id="SM00225">
    <property type="entry name" value="BTB"/>
    <property type="match status" value="1"/>
</dbReference>
<dbReference type="STRING" id="50429.A0A2B4R1R4"/>
<keyword evidence="18" id="KW-1185">Reference proteome</keyword>
<comment type="catalytic activity">
    <reaction evidence="13">
        <text>L-seryl-[protein] + ATP = O-phospho-L-seryl-[protein] + ADP + H(+)</text>
        <dbReference type="Rhea" id="RHEA:17989"/>
        <dbReference type="Rhea" id="RHEA-COMP:9863"/>
        <dbReference type="Rhea" id="RHEA-COMP:11604"/>
        <dbReference type="ChEBI" id="CHEBI:15378"/>
        <dbReference type="ChEBI" id="CHEBI:29999"/>
        <dbReference type="ChEBI" id="CHEBI:30616"/>
        <dbReference type="ChEBI" id="CHEBI:83421"/>
        <dbReference type="ChEBI" id="CHEBI:456216"/>
        <dbReference type="EC" id="2.7.11.22"/>
    </reaction>
</comment>
<dbReference type="PANTHER" id="PTHR45774:SF3">
    <property type="entry name" value="BTB (POZ) DOMAIN-CONTAINING 2B-RELATED"/>
    <property type="match status" value="1"/>
</dbReference>
<evidence type="ECO:0000256" key="10">
    <source>
        <dbReference type="ARBA" id="ARBA00022840"/>
    </source>
</evidence>
<evidence type="ECO:0000256" key="8">
    <source>
        <dbReference type="ARBA" id="ARBA00022741"/>
    </source>
</evidence>
<comment type="caution">
    <text evidence="17">The sequence shown here is derived from an EMBL/GenBank/DDBJ whole genome shotgun (WGS) entry which is preliminary data.</text>
</comment>
<dbReference type="GO" id="GO:0005524">
    <property type="term" value="F:ATP binding"/>
    <property type="evidence" value="ECO:0007669"/>
    <property type="project" value="UniProtKB-UniRule"/>
</dbReference>
<dbReference type="FunFam" id="3.30.200.20:FF:000122">
    <property type="entry name" value="cyclin-dependent kinase 8 isoform X1"/>
    <property type="match status" value="1"/>
</dbReference>
<feature type="domain" description="BTB" evidence="16">
    <location>
        <begin position="33"/>
        <end position="107"/>
    </location>
</feature>
<keyword evidence="9 17" id="KW-0418">Kinase</keyword>
<evidence type="ECO:0000256" key="11">
    <source>
        <dbReference type="ARBA" id="ARBA00023242"/>
    </source>
</evidence>
<dbReference type="InterPro" id="IPR011009">
    <property type="entry name" value="Kinase-like_dom_sf"/>
</dbReference>
<feature type="binding site" evidence="14">
    <location>
        <position position="495"/>
    </location>
    <ligand>
        <name>ATP</name>
        <dbReference type="ChEBI" id="CHEBI:30616"/>
    </ligand>
</feature>
<feature type="domain" description="Protein kinase" evidence="15">
    <location>
        <begin position="464"/>
        <end position="614"/>
    </location>
</feature>
<dbReference type="SUPFAM" id="SSF56112">
    <property type="entry name" value="Protein kinase-like (PK-like)"/>
    <property type="match status" value="1"/>
</dbReference>
<dbReference type="Pfam" id="PF08005">
    <property type="entry name" value="PHR"/>
    <property type="match status" value="1"/>
</dbReference>
<dbReference type="Gene3D" id="2.60.120.820">
    <property type="entry name" value="PHR domain"/>
    <property type="match status" value="1"/>
</dbReference>
<comment type="similarity">
    <text evidence="3">Belongs to the protein kinase superfamily. CMGC Ser/Thr protein kinase family. CDC2/CDKX subfamily.</text>
</comment>
<dbReference type="Pfam" id="PF07707">
    <property type="entry name" value="BACK"/>
    <property type="match status" value="1"/>
</dbReference>
<dbReference type="GO" id="GO:0005634">
    <property type="term" value="C:nucleus"/>
    <property type="evidence" value="ECO:0007669"/>
    <property type="project" value="UniProtKB-SubCell"/>
</dbReference>
<dbReference type="Proteomes" id="UP000225706">
    <property type="component" value="Unassembled WGS sequence"/>
</dbReference>
<evidence type="ECO:0000259" key="15">
    <source>
        <dbReference type="PROSITE" id="PS50011"/>
    </source>
</evidence>
<dbReference type="PROSITE" id="PS00108">
    <property type="entry name" value="PROTEIN_KINASE_ST"/>
    <property type="match status" value="1"/>
</dbReference>
<evidence type="ECO:0000256" key="14">
    <source>
        <dbReference type="PROSITE-ProRule" id="PRU10141"/>
    </source>
</evidence>
<accession>A0A2B4R1R4</accession>
<dbReference type="Gene3D" id="1.10.510.10">
    <property type="entry name" value="Transferase(Phosphotransferase) domain 1"/>
    <property type="match status" value="1"/>
</dbReference>
<dbReference type="InterPro" id="IPR012983">
    <property type="entry name" value="PHR"/>
</dbReference>
<dbReference type="GO" id="GO:0005829">
    <property type="term" value="C:cytosol"/>
    <property type="evidence" value="ECO:0007669"/>
    <property type="project" value="TreeGrafter"/>
</dbReference>
<dbReference type="AlphaFoldDB" id="A0A2B4R1R4"/>
<organism evidence="17 18">
    <name type="scientific">Stylophora pistillata</name>
    <name type="common">Smooth cauliflower coral</name>
    <dbReference type="NCBI Taxonomy" id="50429"/>
    <lineage>
        <taxon>Eukaryota</taxon>
        <taxon>Metazoa</taxon>
        <taxon>Cnidaria</taxon>
        <taxon>Anthozoa</taxon>
        <taxon>Hexacorallia</taxon>
        <taxon>Scleractinia</taxon>
        <taxon>Astrocoeniina</taxon>
        <taxon>Pocilloporidae</taxon>
        <taxon>Stylophora</taxon>
    </lineage>
</organism>
<name>A0A2B4R1R4_STYPI</name>
<gene>
    <name evidence="17" type="primary">cdk8</name>
    <name evidence="17" type="ORF">AWC38_SpisGene23761</name>
</gene>
<dbReference type="SMART" id="SM00875">
    <property type="entry name" value="BACK"/>
    <property type="match status" value="1"/>
</dbReference>
<dbReference type="OrthoDB" id="6359816at2759"/>
<protein>
    <recommendedName>
        <fullName evidence="4">cyclin-dependent kinase</fullName>
        <ecNumber evidence="4">2.7.11.22</ecNumber>
    </recommendedName>
</protein>
<dbReference type="PROSITE" id="PS50097">
    <property type="entry name" value="BTB"/>
    <property type="match status" value="1"/>
</dbReference>